<evidence type="ECO:0000256" key="2">
    <source>
        <dbReference type="SAM" id="SignalP"/>
    </source>
</evidence>
<dbReference type="PROSITE" id="PS51257">
    <property type="entry name" value="PROKAR_LIPOPROTEIN"/>
    <property type="match status" value="1"/>
</dbReference>
<proteinExistence type="predicted"/>
<dbReference type="RefSeq" id="XP_069212759.1">
    <property type="nucleotide sequence ID" value="XM_069349215.1"/>
</dbReference>
<keyword evidence="2" id="KW-0732">Signal</keyword>
<keyword evidence="1" id="KW-0472">Membrane</keyword>
<keyword evidence="4" id="KW-1185">Reference proteome</keyword>
<keyword evidence="1" id="KW-0812">Transmembrane</keyword>
<keyword evidence="1" id="KW-1133">Transmembrane helix</keyword>
<evidence type="ECO:0000313" key="3">
    <source>
        <dbReference type="EMBL" id="KAL1412815.1"/>
    </source>
</evidence>
<gene>
    <name evidence="3" type="ORF">Q8F55_000563</name>
</gene>
<accession>A0ABR3QDM0</accession>
<sequence length="213" mass="23400">MRTAVLCVILTGMLACAAPIPEAVTHKPLQRCVYDEFSSCPDIPWKDMTPSQRRTQLGINVLYGFLGVIGVCMLALVVRYLIYPTLKDRYGDWGSRRIYDKAVREDRIQRGLARPGLVVRGCDWARDCGKAAFSPVAAFSARVWGSAATLAKDLFAKKQRAHCQPEPMAADELKGDVEKASNPSVSEDDRAALMSDVAPSTEVDVGTYLPYGK</sequence>
<organism evidence="3 4">
    <name type="scientific">Vanrija albida</name>
    <dbReference type="NCBI Taxonomy" id="181172"/>
    <lineage>
        <taxon>Eukaryota</taxon>
        <taxon>Fungi</taxon>
        <taxon>Dikarya</taxon>
        <taxon>Basidiomycota</taxon>
        <taxon>Agaricomycotina</taxon>
        <taxon>Tremellomycetes</taxon>
        <taxon>Trichosporonales</taxon>
        <taxon>Trichosporonaceae</taxon>
        <taxon>Vanrija</taxon>
    </lineage>
</organism>
<reference evidence="3 4" key="1">
    <citation type="submission" date="2023-08" db="EMBL/GenBank/DDBJ databases">
        <title>Annotated Genome Sequence of Vanrija albida AlHP1.</title>
        <authorList>
            <person name="Herzog R."/>
        </authorList>
    </citation>
    <scope>NUCLEOTIDE SEQUENCE [LARGE SCALE GENOMIC DNA]</scope>
    <source>
        <strain evidence="3 4">AlHP1</strain>
    </source>
</reference>
<evidence type="ECO:0000256" key="1">
    <source>
        <dbReference type="SAM" id="Phobius"/>
    </source>
</evidence>
<feature type="chain" id="PRO_5045319770" evidence="2">
    <location>
        <begin position="18"/>
        <end position="213"/>
    </location>
</feature>
<evidence type="ECO:0000313" key="4">
    <source>
        <dbReference type="Proteomes" id="UP001565368"/>
    </source>
</evidence>
<dbReference type="EMBL" id="JBBXJM010000001">
    <property type="protein sequence ID" value="KAL1412815.1"/>
    <property type="molecule type" value="Genomic_DNA"/>
</dbReference>
<dbReference type="Proteomes" id="UP001565368">
    <property type="component" value="Unassembled WGS sequence"/>
</dbReference>
<name>A0ABR3QDM0_9TREE</name>
<dbReference type="GeneID" id="95981606"/>
<comment type="caution">
    <text evidence="3">The sequence shown here is derived from an EMBL/GenBank/DDBJ whole genome shotgun (WGS) entry which is preliminary data.</text>
</comment>
<feature type="transmembrane region" description="Helical" evidence="1">
    <location>
        <begin position="61"/>
        <end position="82"/>
    </location>
</feature>
<protein>
    <submittedName>
        <fullName evidence="3">Uncharacterized protein</fullName>
    </submittedName>
</protein>
<feature type="signal peptide" evidence="2">
    <location>
        <begin position="1"/>
        <end position="17"/>
    </location>
</feature>